<dbReference type="RefSeq" id="WP_165913628.1">
    <property type="nucleotide sequence ID" value="NZ_CP058648.1"/>
</dbReference>
<gene>
    <name evidence="1" type="ORF">EDD79_10071</name>
</gene>
<evidence type="ECO:0000313" key="1">
    <source>
        <dbReference type="EMBL" id="TCQ04123.1"/>
    </source>
</evidence>
<keyword evidence="2" id="KW-1185">Reference proteome</keyword>
<dbReference type="Proteomes" id="UP000295504">
    <property type="component" value="Unassembled WGS sequence"/>
</dbReference>
<organism evidence="1 2">
    <name type="scientific">Serpentinicella alkaliphila</name>
    <dbReference type="NCBI Taxonomy" id="1734049"/>
    <lineage>
        <taxon>Bacteria</taxon>
        <taxon>Bacillati</taxon>
        <taxon>Bacillota</taxon>
        <taxon>Clostridia</taxon>
        <taxon>Peptostreptococcales</taxon>
        <taxon>Natronincolaceae</taxon>
        <taxon>Serpentinicella</taxon>
    </lineage>
</organism>
<protein>
    <submittedName>
        <fullName evidence="1">Uncharacterized protein</fullName>
    </submittedName>
</protein>
<sequence length="56" mass="6909">MKNIIIYFEENNYTTNFWLHTSLFPNLVIKDLVKIKMMTIRNLSTEHFMYILKKRI</sequence>
<name>A0A4R2U8L8_9FIRM</name>
<dbReference type="AlphaFoldDB" id="A0A4R2U8L8"/>
<proteinExistence type="predicted"/>
<comment type="caution">
    <text evidence="1">The sequence shown here is derived from an EMBL/GenBank/DDBJ whole genome shotgun (WGS) entry which is preliminary data.</text>
</comment>
<evidence type="ECO:0000313" key="2">
    <source>
        <dbReference type="Proteomes" id="UP000295504"/>
    </source>
</evidence>
<dbReference type="EMBL" id="SLYC01000007">
    <property type="protein sequence ID" value="TCQ04123.1"/>
    <property type="molecule type" value="Genomic_DNA"/>
</dbReference>
<reference evidence="1 2" key="1">
    <citation type="submission" date="2019-03" db="EMBL/GenBank/DDBJ databases">
        <title>Genomic Encyclopedia of Type Strains, Phase IV (KMG-IV): sequencing the most valuable type-strain genomes for metagenomic binning, comparative biology and taxonomic classification.</title>
        <authorList>
            <person name="Goeker M."/>
        </authorList>
    </citation>
    <scope>NUCLEOTIDE SEQUENCE [LARGE SCALE GENOMIC DNA]</scope>
    <source>
        <strain evidence="1 2">DSM 100013</strain>
    </source>
</reference>
<accession>A0A4R2U8L8</accession>